<comment type="caution">
    <text evidence="2">The sequence shown here is derived from an EMBL/GenBank/DDBJ whole genome shotgun (WGS) entry which is preliminary data.</text>
</comment>
<dbReference type="InterPro" id="IPR009061">
    <property type="entry name" value="DNA-bd_dom_put_sf"/>
</dbReference>
<dbReference type="EMBL" id="MPZS01000002">
    <property type="protein sequence ID" value="OOY12014.1"/>
    <property type="molecule type" value="Genomic_DNA"/>
</dbReference>
<evidence type="ECO:0000259" key="1">
    <source>
        <dbReference type="Pfam" id="PF12728"/>
    </source>
</evidence>
<dbReference type="Gene3D" id="1.10.10.10">
    <property type="entry name" value="Winged helix-like DNA-binding domain superfamily/Winged helix DNA-binding domain"/>
    <property type="match status" value="1"/>
</dbReference>
<name>A0ABX3MKG5_9RHOB</name>
<dbReference type="Pfam" id="PF12728">
    <property type="entry name" value="HTH_17"/>
    <property type="match status" value="1"/>
</dbReference>
<gene>
    <name evidence="2" type="ORF">BMG00_13160</name>
</gene>
<accession>A0ABX3MKG5</accession>
<sequence>MSQELARYYTINQVARICGVTRPTVDRWHRDRPDFPRKVLITPGCARFRVSDIEAWLESREAQLDG</sequence>
<organism evidence="2 3">
    <name type="scientific">Thioclava marina</name>
    <dbReference type="NCBI Taxonomy" id="1915077"/>
    <lineage>
        <taxon>Bacteria</taxon>
        <taxon>Pseudomonadati</taxon>
        <taxon>Pseudomonadota</taxon>
        <taxon>Alphaproteobacteria</taxon>
        <taxon>Rhodobacterales</taxon>
        <taxon>Paracoccaceae</taxon>
        <taxon>Thioclava</taxon>
    </lineage>
</organism>
<keyword evidence="3" id="KW-1185">Reference proteome</keyword>
<protein>
    <recommendedName>
        <fullName evidence="1">Helix-turn-helix domain-containing protein</fullName>
    </recommendedName>
</protein>
<dbReference type="InterPro" id="IPR041657">
    <property type="entry name" value="HTH_17"/>
</dbReference>
<dbReference type="Proteomes" id="UP000242224">
    <property type="component" value="Unassembled WGS sequence"/>
</dbReference>
<dbReference type="SUPFAM" id="SSF46955">
    <property type="entry name" value="Putative DNA-binding domain"/>
    <property type="match status" value="1"/>
</dbReference>
<feature type="domain" description="Helix-turn-helix" evidence="1">
    <location>
        <begin position="8"/>
        <end position="60"/>
    </location>
</feature>
<evidence type="ECO:0000313" key="2">
    <source>
        <dbReference type="EMBL" id="OOY12014.1"/>
    </source>
</evidence>
<proteinExistence type="predicted"/>
<dbReference type="InterPro" id="IPR036388">
    <property type="entry name" value="WH-like_DNA-bd_sf"/>
</dbReference>
<evidence type="ECO:0000313" key="3">
    <source>
        <dbReference type="Proteomes" id="UP000242224"/>
    </source>
</evidence>
<reference evidence="2 3" key="1">
    <citation type="submission" date="2016-11" db="EMBL/GenBank/DDBJ databases">
        <title>A multilocus sequence analysis scheme for characterization of bacteria in the genus Thioclava.</title>
        <authorList>
            <person name="Liu Y."/>
            <person name="Shao Z."/>
        </authorList>
    </citation>
    <scope>NUCLEOTIDE SEQUENCE [LARGE SCALE GENOMIC DNA]</scope>
    <source>
        <strain evidence="2 3">11.10-0-13</strain>
    </source>
</reference>